<proteinExistence type="predicted"/>
<dbReference type="RefSeq" id="WP_145365806.1">
    <property type="nucleotide sequence ID" value="NZ_CP036268.1"/>
</dbReference>
<accession>A0A517R776</accession>
<evidence type="ECO:0000313" key="1">
    <source>
        <dbReference type="EMBL" id="QDT39683.1"/>
    </source>
</evidence>
<dbReference type="KEGG" id="svp:Pan189_40920"/>
<keyword evidence="2" id="KW-1185">Reference proteome</keyword>
<reference evidence="1 2" key="1">
    <citation type="submission" date="2019-02" db="EMBL/GenBank/DDBJ databases">
        <title>Deep-cultivation of Planctomycetes and their phenomic and genomic characterization uncovers novel biology.</title>
        <authorList>
            <person name="Wiegand S."/>
            <person name="Jogler M."/>
            <person name="Boedeker C."/>
            <person name="Pinto D."/>
            <person name="Vollmers J."/>
            <person name="Rivas-Marin E."/>
            <person name="Kohn T."/>
            <person name="Peeters S.H."/>
            <person name="Heuer A."/>
            <person name="Rast P."/>
            <person name="Oberbeckmann S."/>
            <person name="Bunk B."/>
            <person name="Jeske O."/>
            <person name="Meyerdierks A."/>
            <person name="Storesund J.E."/>
            <person name="Kallscheuer N."/>
            <person name="Luecker S."/>
            <person name="Lage O.M."/>
            <person name="Pohl T."/>
            <person name="Merkel B.J."/>
            <person name="Hornburger P."/>
            <person name="Mueller R.-W."/>
            <person name="Bruemmer F."/>
            <person name="Labrenz M."/>
            <person name="Spormann A.M."/>
            <person name="Op den Camp H."/>
            <person name="Overmann J."/>
            <person name="Amann R."/>
            <person name="Jetten M.S.M."/>
            <person name="Mascher T."/>
            <person name="Medema M.H."/>
            <person name="Devos D.P."/>
            <person name="Kaster A.-K."/>
            <person name="Ovreas L."/>
            <person name="Rohde M."/>
            <person name="Galperin M.Y."/>
            <person name="Jogler C."/>
        </authorList>
    </citation>
    <scope>NUCLEOTIDE SEQUENCE [LARGE SCALE GENOMIC DNA]</scope>
    <source>
        <strain evidence="1 2">Pan189</strain>
    </source>
</reference>
<dbReference type="AlphaFoldDB" id="A0A517R776"/>
<organism evidence="1 2">
    <name type="scientific">Stratiformator vulcanicus</name>
    <dbReference type="NCBI Taxonomy" id="2527980"/>
    <lineage>
        <taxon>Bacteria</taxon>
        <taxon>Pseudomonadati</taxon>
        <taxon>Planctomycetota</taxon>
        <taxon>Planctomycetia</taxon>
        <taxon>Planctomycetales</taxon>
        <taxon>Planctomycetaceae</taxon>
        <taxon>Stratiformator</taxon>
    </lineage>
</organism>
<gene>
    <name evidence="1" type="ORF">Pan189_40920</name>
</gene>
<protein>
    <submittedName>
        <fullName evidence="1">Uncharacterized protein</fullName>
    </submittedName>
</protein>
<evidence type="ECO:0000313" key="2">
    <source>
        <dbReference type="Proteomes" id="UP000317318"/>
    </source>
</evidence>
<sequence length="163" mass="18260">MIRAAALGTGIATVFLVAVTAAPATFYLGHDDSWHAWTHLSSSRLGMVIGPSVFVSHHLSMPNSKLSLDEICEDVTGTPIVQSLHVLEGVTIVFGRAEERLYNEQVSGDSICIANRRGKHFFIRPFEHPFEVDIPRDETDCKHRLSQKLQLDAVAWHKWQQGW</sequence>
<name>A0A517R776_9PLAN</name>
<dbReference type="Proteomes" id="UP000317318">
    <property type="component" value="Chromosome"/>
</dbReference>
<dbReference type="EMBL" id="CP036268">
    <property type="protein sequence ID" value="QDT39683.1"/>
    <property type="molecule type" value="Genomic_DNA"/>
</dbReference>